<dbReference type="InParanoid" id="U5DI86"/>
<accession>U5DI86</accession>
<dbReference type="Pfam" id="PF00483">
    <property type="entry name" value="NTP_transferase"/>
    <property type="match status" value="1"/>
</dbReference>
<proteinExistence type="inferred from homology"/>
<comment type="caution">
    <text evidence="10">The sequence shown here is derived from an EMBL/GenBank/DDBJ whole genome shotgun (WGS) entry which is preliminary data.</text>
</comment>
<evidence type="ECO:0000256" key="7">
    <source>
        <dbReference type="ARBA" id="ARBA00047343"/>
    </source>
</evidence>
<dbReference type="RefSeq" id="WP_022608347.1">
    <property type="nucleotide sequence ID" value="NZ_ASSJ01000072.1"/>
</dbReference>
<evidence type="ECO:0000256" key="4">
    <source>
        <dbReference type="ARBA" id="ARBA00022695"/>
    </source>
</evidence>
<dbReference type="GO" id="GO:0004475">
    <property type="term" value="F:mannose-1-phosphate guanylyltransferase (GTP) activity"/>
    <property type="evidence" value="ECO:0007669"/>
    <property type="project" value="UniProtKB-EC"/>
</dbReference>
<gene>
    <name evidence="10" type="ORF">KR51_00028290</name>
</gene>
<feature type="domain" description="MannoseP isomerase/GMP-like beta-helix" evidence="9">
    <location>
        <begin position="289"/>
        <end position="343"/>
    </location>
</feature>
<evidence type="ECO:0000313" key="11">
    <source>
        <dbReference type="Proteomes" id="UP000016960"/>
    </source>
</evidence>
<organism evidence="10 11">
    <name type="scientific">Rubidibacter lacunae KORDI 51-2</name>
    <dbReference type="NCBI Taxonomy" id="582515"/>
    <lineage>
        <taxon>Bacteria</taxon>
        <taxon>Bacillati</taxon>
        <taxon>Cyanobacteriota</taxon>
        <taxon>Cyanophyceae</taxon>
        <taxon>Oscillatoriophycideae</taxon>
        <taxon>Chroococcales</taxon>
        <taxon>Aphanothecaceae</taxon>
        <taxon>Rubidibacter</taxon>
    </lineage>
</organism>
<keyword evidence="5" id="KW-0547">Nucleotide-binding</keyword>
<dbReference type="CDD" id="cd02509">
    <property type="entry name" value="GDP-M1P_Guanylyltransferase"/>
    <property type="match status" value="1"/>
</dbReference>
<keyword evidence="3 10" id="KW-0808">Transferase</keyword>
<dbReference type="InterPro" id="IPR029044">
    <property type="entry name" value="Nucleotide-diphossugar_trans"/>
</dbReference>
<evidence type="ECO:0000313" key="10">
    <source>
        <dbReference type="EMBL" id="ERN40647.1"/>
    </source>
</evidence>
<evidence type="ECO:0000256" key="3">
    <source>
        <dbReference type="ARBA" id="ARBA00022679"/>
    </source>
</evidence>
<dbReference type="PATRIC" id="fig|582515.4.peg.3182"/>
<protein>
    <recommendedName>
        <fullName evidence="2">mannose-1-phosphate guanylyltransferase</fullName>
        <ecNumber evidence="2">2.7.7.13</ecNumber>
    </recommendedName>
</protein>
<dbReference type="InterPro" id="IPR005835">
    <property type="entry name" value="NTP_transferase_dom"/>
</dbReference>
<dbReference type="InterPro" id="IPR051161">
    <property type="entry name" value="Mannose-6P_isomerase_type2"/>
</dbReference>
<name>U5DI86_9CHRO</name>
<dbReference type="GO" id="GO:0009298">
    <property type="term" value="P:GDP-mannose biosynthetic process"/>
    <property type="evidence" value="ECO:0007669"/>
    <property type="project" value="TreeGrafter"/>
</dbReference>
<dbReference type="InterPro" id="IPR054566">
    <property type="entry name" value="ManC/GMP-like_b-helix"/>
</dbReference>
<dbReference type="SUPFAM" id="SSF159283">
    <property type="entry name" value="Guanosine diphospho-D-mannose pyrophosphorylase/mannose-6-phosphate isomerase linker domain"/>
    <property type="match status" value="1"/>
</dbReference>
<dbReference type="Gene3D" id="3.90.550.10">
    <property type="entry name" value="Spore Coat Polysaccharide Biosynthesis Protein SpsA, Chain A"/>
    <property type="match status" value="1"/>
</dbReference>
<dbReference type="FunFam" id="3.90.550.10:FF:000046">
    <property type="entry name" value="Mannose-1-phosphate guanylyltransferase (GDP)"/>
    <property type="match status" value="1"/>
</dbReference>
<dbReference type="STRING" id="582515.KR51_00028290"/>
<keyword evidence="6" id="KW-0342">GTP-binding</keyword>
<sequence length="353" mass="38574">MSASLIPMILAGGKGTRFWPVSRAHRPKQFLALDGGNRSLLQVTGDRLTAMGIARSQMWVVTSEMLAAGVREQMPEVPCENVLVEPQGRDTAPAVAWATLTVAERYGDDAIVGFFPADHWIADTDAFARAIDAATKLAASTTAIVTLGMAPSFASTGYGYIERGTPVGEFAGMPAYRVSRFTEKPDGETARAFLDAGCFSWNSGMFVFRAGVALAELDRHAPEILQPLRASGKDAYATLPKNSIDYALMEKTAHAYVLPAEFGWDDLGDWNALERLFKGDRDNVELAIHVGRDTKNSIFYASDSNETIATIGLEDIVVVRDRNVTLVAHKSRTQEIKKLLQQLQTDARFQDLL</sequence>
<dbReference type="GO" id="GO:0005525">
    <property type="term" value="F:GTP binding"/>
    <property type="evidence" value="ECO:0007669"/>
    <property type="project" value="UniProtKB-KW"/>
</dbReference>
<evidence type="ECO:0000259" key="9">
    <source>
        <dbReference type="Pfam" id="PF22640"/>
    </source>
</evidence>
<reference evidence="10 11" key="1">
    <citation type="submission" date="2013-05" db="EMBL/GenBank/DDBJ databases">
        <title>Draft genome sequence of Rubidibacter lacunae KORDI 51-2.</title>
        <authorList>
            <person name="Choi D.H."/>
            <person name="Noh J.H."/>
            <person name="Kwon K.-K."/>
            <person name="Lee J.-H."/>
            <person name="Ryu J.-Y."/>
        </authorList>
    </citation>
    <scope>NUCLEOTIDE SEQUENCE [LARGE SCALE GENOMIC DNA]</scope>
    <source>
        <strain evidence="10 11">KORDI 51-2</strain>
    </source>
</reference>
<dbReference type="InterPro" id="IPR049577">
    <property type="entry name" value="GMPP_N"/>
</dbReference>
<comment type="similarity">
    <text evidence="1">Belongs to the mannose-6-phosphate isomerase type 2 family.</text>
</comment>
<dbReference type="eggNOG" id="COG0836">
    <property type="taxonomic scope" value="Bacteria"/>
</dbReference>
<feature type="domain" description="Nucleotidyl transferase" evidence="8">
    <location>
        <begin position="7"/>
        <end position="279"/>
    </location>
</feature>
<evidence type="ECO:0000259" key="8">
    <source>
        <dbReference type="Pfam" id="PF00483"/>
    </source>
</evidence>
<keyword evidence="4 10" id="KW-0548">Nucleotidyltransferase</keyword>
<dbReference type="Proteomes" id="UP000016960">
    <property type="component" value="Unassembled WGS sequence"/>
</dbReference>
<evidence type="ECO:0000256" key="2">
    <source>
        <dbReference type="ARBA" id="ARBA00012387"/>
    </source>
</evidence>
<keyword evidence="11" id="KW-1185">Reference proteome</keyword>
<evidence type="ECO:0000256" key="5">
    <source>
        <dbReference type="ARBA" id="ARBA00022741"/>
    </source>
</evidence>
<dbReference type="OrthoDB" id="9806359at2"/>
<dbReference type="PANTHER" id="PTHR46390:SF1">
    <property type="entry name" value="MANNOSE-1-PHOSPHATE GUANYLYLTRANSFERASE"/>
    <property type="match status" value="1"/>
</dbReference>
<dbReference type="EMBL" id="ASSJ01000072">
    <property type="protein sequence ID" value="ERN40647.1"/>
    <property type="molecule type" value="Genomic_DNA"/>
</dbReference>
<dbReference type="Pfam" id="PF22640">
    <property type="entry name" value="ManC_GMP_beta-helix"/>
    <property type="match status" value="1"/>
</dbReference>
<dbReference type="SUPFAM" id="SSF53448">
    <property type="entry name" value="Nucleotide-diphospho-sugar transferases"/>
    <property type="match status" value="1"/>
</dbReference>
<dbReference type="EC" id="2.7.7.13" evidence="2"/>
<dbReference type="AlphaFoldDB" id="U5DI86"/>
<dbReference type="PANTHER" id="PTHR46390">
    <property type="entry name" value="MANNOSE-1-PHOSPHATE GUANYLYLTRANSFERASE"/>
    <property type="match status" value="1"/>
</dbReference>
<evidence type="ECO:0000256" key="6">
    <source>
        <dbReference type="ARBA" id="ARBA00023134"/>
    </source>
</evidence>
<evidence type="ECO:0000256" key="1">
    <source>
        <dbReference type="ARBA" id="ARBA00006115"/>
    </source>
</evidence>
<comment type="catalytic activity">
    <reaction evidence="7">
        <text>alpha-D-mannose 1-phosphate + GTP + H(+) = GDP-alpha-D-mannose + diphosphate</text>
        <dbReference type="Rhea" id="RHEA:15229"/>
        <dbReference type="ChEBI" id="CHEBI:15378"/>
        <dbReference type="ChEBI" id="CHEBI:33019"/>
        <dbReference type="ChEBI" id="CHEBI:37565"/>
        <dbReference type="ChEBI" id="CHEBI:57527"/>
        <dbReference type="ChEBI" id="CHEBI:58409"/>
        <dbReference type="EC" id="2.7.7.13"/>
    </reaction>
</comment>